<dbReference type="PANTHER" id="PTHR30146:SF138">
    <property type="entry name" value="TRANSCRIPTIONAL REGULATORY PROTEIN"/>
    <property type="match status" value="1"/>
</dbReference>
<reference evidence="6" key="1">
    <citation type="journal article" date="2014" name="Int. J. Syst. Evol. Microbiol.">
        <title>Complete genome sequence of Corynebacterium casei LMG S-19264T (=DSM 44701T), isolated from a smear-ripened cheese.</title>
        <authorList>
            <consortium name="US DOE Joint Genome Institute (JGI-PGF)"/>
            <person name="Walter F."/>
            <person name="Albersmeier A."/>
            <person name="Kalinowski J."/>
            <person name="Ruckert C."/>
        </authorList>
    </citation>
    <scope>NUCLEOTIDE SEQUENCE</scope>
    <source>
        <strain evidence="6">CGMCC 1.15478</strain>
    </source>
</reference>
<dbReference type="CDD" id="cd06279">
    <property type="entry name" value="PBP1_LacI-like"/>
    <property type="match status" value="1"/>
</dbReference>
<evidence type="ECO:0000256" key="3">
    <source>
        <dbReference type="ARBA" id="ARBA00023163"/>
    </source>
</evidence>
<dbReference type="InterPro" id="IPR001761">
    <property type="entry name" value="Peripla_BP/Lac1_sug-bd_dom"/>
</dbReference>
<dbReference type="EMBL" id="BMJH01000003">
    <property type="protein sequence ID" value="GGC74397.1"/>
    <property type="molecule type" value="Genomic_DNA"/>
</dbReference>
<dbReference type="SUPFAM" id="SSF53822">
    <property type="entry name" value="Periplasmic binding protein-like I"/>
    <property type="match status" value="1"/>
</dbReference>
<sequence>MSRSSRPRRRATLATLAAELKVSRTTVSNAYNRPDQLSPELRNRVLAAAKEMGYSGPDPVARSLRMRRADTVGLLLDQPLNYTFRDPAAVDFVAGVADACDAAGRSLLIVPTGGSRDAQAAAEVVNRASVDGFVAYSVSGDNPYLAAALERHVPVVVCDQPTGLEGVVLVGIDDRAAMASLAKHVLAAGHRQIGIMTMRLTTDFRDGVVPLDEALDSTFSVQRDRIQGIADVASDYGDEVSITVMQTGSHNRESGAAAARSIMEVAPNITVLVCTSDVLALGAMTWAAGAGVSVPSDLSITGFDGTRDAQRADLTTVVQPSELKGKRAGEILMSLPAAHSSRSEYLDTTLRQGSTLAPPRRRP</sequence>
<comment type="caution">
    <text evidence="6">The sequence shown here is derived from an EMBL/GenBank/DDBJ whole genome shotgun (WGS) entry which is preliminary data.</text>
</comment>
<reference evidence="6" key="2">
    <citation type="submission" date="2020-09" db="EMBL/GenBank/DDBJ databases">
        <authorList>
            <person name="Sun Q."/>
            <person name="Zhou Y."/>
        </authorList>
    </citation>
    <scope>NUCLEOTIDE SEQUENCE</scope>
    <source>
        <strain evidence="6">CGMCC 1.15478</strain>
    </source>
</reference>
<dbReference type="Pfam" id="PF00356">
    <property type="entry name" value="LacI"/>
    <property type="match status" value="1"/>
</dbReference>
<dbReference type="SMART" id="SM00354">
    <property type="entry name" value="HTH_LACI"/>
    <property type="match status" value="1"/>
</dbReference>
<feature type="domain" description="HTH lacI-type" evidence="5">
    <location>
        <begin position="11"/>
        <end position="66"/>
    </location>
</feature>
<dbReference type="GO" id="GO:0003700">
    <property type="term" value="F:DNA-binding transcription factor activity"/>
    <property type="evidence" value="ECO:0007669"/>
    <property type="project" value="TreeGrafter"/>
</dbReference>
<dbReference type="CDD" id="cd01392">
    <property type="entry name" value="HTH_LacI"/>
    <property type="match status" value="1"/>
</dbReference>
<organism evidence="6 7">
    <name type="scientific">Hoyosella rhizosphaerae</name>
    <dbReference type="NCBI Taxonomy" id="1755582"/>
    <lineage>
        <taxon>Bacteria</taxon>
        <taxon>Bacillati</taxon>
        <taxon>Actinomycetota</taxon>
        <taxon>Actinomycetes</taxon>
        <taxon>Mycobacteriales</taxon>
        <taxon>Hoyosellaceae</taxon>
        <taxon>Hoyosella</taxon>
    </lineage>
</organism>
<dbReference type="GO" id="GO:0000976">
    <property type="term" value="F:transcription cis-regulatory region binding"/>
    <property type="evidence" value="ECO:0007669"/>
    <property type="project" value="TreeGrafter"/>
</dbReference>
<proteinExistence type="predicted"/>
<keyword evidence="2" id="KW-0238">DNA-binding</keyword>
<dbReference type="InterPro" id="IPR028082">
    <property type="entry name" value="Peripla_BP_I"/>
</dbReference>
<dbReference type="PANTHER" id="PTHR30146">
    <property type="entry name" value="LACI-RELATED TRANSCRIPTIONAL REPRESSOR"/>
    <property type="match status" value="1"/>
</dbReference>
<evidence type="ECO:0000259" key="5">
    <source>
        <dbReference type="PROSITE" id="PS50932"/>
    </source>
</evidence>
<dbReference type="AlphaFoldDB" id="A0A916XHS3"/>
<evidence type="ECO:0000313" key="7">
    <source>
        <dbReference type="Proteomes" id="UP000641514"/>
    </source>
</evidence>
<evidence type="ECO:0000256" key="1">
    <source>
        <dbReference type="ARBA" id="ARBA00023015"/>
    </source>
</evidence>
<protein>
    <submittedName>
        <fullName evidence="6">LacI family transcriptional regulator</fullName>
    </submittedName>
</protein>
<evidence type="ECO:0000256" key="2">
    <source>
        <dbReference type="ARBA" id="ARBA00023125"/>
    </source>
</evidence>
<dbReference type="PROSITE" id="PS50932">
    <property type="entry name" value="HTH_LACI_2"/>
    <property type="match status" value="1"/>
</dbReference>
<dbReference type="InterPro" id="IPR000843">
    <property type="entry name" value="HTH_LacI"/>
</dbReference>
<name>A0A916XHS3_9ACTN</name>
<feature type="region of interest" description="Disordered" evidence="4">
    <location>
        <begin position="343"/>
        <end position="363"/>
    </location>
</feature>
<dbReference type="Gene3D" id="1.10.260.40">
    <property type="entry name" value="lambda repressor-like DNA-binding domains"/>
    <property type="match status" value="1"/>
</dbReference>
<keyword evidence="7" id="KW-1185">Reference proteome</keyword>
<evidence type="ECO:0000313" key="6">
    <source>
        <dbReference type="EMBL" id="GGC74397.1"/>
    </source>
</evidence>
<keyword evidence="3" id="KW-0804">Transcription</keyword>
<dbReference type="Gene3D" id="3.40.50.2300">
    <property type="match status" value="2"/>
</dbReference>
<evidence type="ECO:0000256" key="4">
    <source>
        <dbReference type="SAM" id="MobiDB-lite"/>
    </source>
</evidence>
<keyword evidence="1" id="KW-0805">Transcription regulation</keyword>
<dbReference type="RefSeq" id="WP_188676650.1">
    <property type="nucleotide sequence ID" value="NZ_BMJH01000003.1"/>
</dbReference>
<dbReference type="Proteomes" id="UP000641514">
    <property type="component" value="Unassembled WGS sequence"/>
</dbReference>
<dbReference type="Pfam" id="PF00532">
    <property type="entry name" value="Peripla_BP_1"/>
    <property type="match status" value="1"/>
</dbReference>
<dbReference type="InterPro" id="IPR010982">
    <property type="entry name" value="Lambda_DNA-bd_dom_sf"/>
</dbReference>
<dbReference type="SUPFAM" id="SSF47413">
    <property type="entry name" value="lambda repressor-like DNA-binding domains"/>
    <property type="match status" value="1"/>
</dbReference>
<accession>A0A916XHS3</accession>
<gene>
    <name evidence="6" type="ORF">GCM10011410_29600</name>
</gene>